<proteinExistence type="predicted"/>
<gene>
    <name evidence="1" type="ORF">CMUS01_15035</name>
</gene>
<protein>
    <submittedName>
        <fullName evidence="1">Uncharacterized protein</fullName>
    </submittedName>
</protein>
<keyword evidence="2" id="KW-1185">Reference proteome</keyword>
<comment type="caution">
    <text evidence="1">The sequence shown here is derived from an EMBL/GenBank/DDBJ whole genome shotgun (WGS) entry which is preliminary data.</text>
</comment>
<name>A0A8H6IZQ6_9PEZI</name>
<accession>A0A8H6IZQ6</accession>
<evidence type="ECO:0000313" key="1">
    <source>
        <dbReference type="EMBL" id="KAF6803653.1"/>
    </source>
</evidence>
<sequence length="83" mass="9096">MLYSGRMRKMDYCTRAVCTVPGASSAAFLHLEDPTVSVFIYESSADIQMLWGISGDNRSAHVTPGRSPGRAAASWLIRSAFRL</sequence>
<reference evidence="1" key="1">
    <citation type="journal article" date="2020" name="Phytopathology">
        <title>Genome Sequence Resources of Colletotrichum truncatum, C. plurivorum, C. musicola, and C. sojae: Four Species Pathogenic to Soybean (Glycine max).</title>
        <authorList>
            <person name="Rogerio F."/>
            <person name="Boufleur T.R."/>
            <person name="Ciampi-Guillardi M."/>
            <person name="Sukno S.A."/>
            <person name="Thon M.R."/>
            <person name="Massola Junior N.S."/>
            <person name="Baroncelli R."/>
        </authorList>
    </citation>
    <scope>NUCLEOTIDE SEQUENCE</scope>
    <source>
        <strain evidence="1">LFN0074</strain>
    </source>
</reference>
<dbReference type="Proteomes" id="UP000639643">
    <property type="component" value="Unassembled WGS sequence"/>
</dbReference>
<evidence type="ECO:0000313" key="2">
    <source>
        <dbReference type="Proteomes" id="UP000639643"/>
    </source>
</evidence>
<dbReference type="AlphaFoldDB" id="A0A8H6IZQ6"/>
<organism evidence="1 2">
    <name type="scientific">Colletotrichum musicola</name>
    <dbReference type="NCBI Taxonomy" id="2175873"/>
    <lineage>
        <taxon>Eukaryota</taxon>
        <taxon>Fungi</taxon>
        <taxon>Dikarya</taxon>
        <taxon>Ascomycota</taxon>
        <taxon>Pezizomycotina</taxon>
        <taxon>Sordariomycetes</taxon>
        <taxon>Hypocreomycetidae</taxon>
        <taxon>Glomerellales</taxon>
        <taxon>Glomerellaceae</taxon>
        <taxon>Colletotrichum</taxon>
        <taxon>Colletotrichum orchidearum species complex</taxon>
    </lineage>
</organism>
<dbReference type="EMBL" id="WIGM01001182">
    <property type="protein sequence ID" value="KAF6803653.1"/>
    <property type="molecule type" value="Genomic_DNA"/>
</dbReference>